<evidence type="ECO:0000256" key="2">
    <source>
        <dbReference type="ARBA" id="ARBA00023315"/>
    </source>
</evidence>
<dbReference type="Pfam" id="PF01553">
    <property type="entry name" value="Acyltransferase"/>
    <property type="match status" value="1"/>
</dbReference>
<dbReference type="SUPFAM" id="SSF69593">
    <property type="entry name" value="Glycerol-3-phosphate (1)-acyltransferase"/>
    <property type="match status" value="1"/>
</dbReference>
<reference evidence="4" key="1">
    <citation type="submission" date="2020-05" db="EMBL/GenBank/DDBJ databases">
        <authorList>
            <person name="Chiriac C."/>
            <person name="Salcher M."/>
            <person name="Ghai R."/>
            <person name="Kavagutti S V."/>
        </authorList>
    </citation>
    <scope>NUCLEOTIDE SEQUENCE</scope>
</reference>
<keyword evidence="2" id="KW-0012">Acyltransferase</keyword>
<feature type="domain" description="Phospholipid/glycerol acyltransferase" evidence="3">
    <location>
        <begin position="50"/>
        <end position="162"/>
    </location>
</feature>
<dbReference type="AlphaFoldDB" id="A0A6J6AWD2"/>
<dbReference type="PANTHER" id="PTHR10434:SF11">
    <property type="entry name" value="1-ACYL-SN-GLYCEROL-3-PHOSPHATE ACYLTRANSFERASE"/>
    <property type="match status" value="1"/>
</dbReference>
<dbReference type="CDD" id="cd07989">
    <property type="entry name" value="LPLAT_AGPAT-like"/>
    <property type="match status" value="1"/>
</dbReference>
<dbReference type="PANTHER" id="PTHR10434">
    <property type="entry name" value="1-ACYL-SN-GLYCEROL-3-PHOSPHATE ACYLTRANSFERASE"/>
    <property type="match status" value="1"/>
</dbReference>
<dbReference type="EMBL" id="CAEZSE010000016">
    <property type="protein sequence ID" value="CAB4530389.1"/>
    <property type="molecule type" value="Genomic_DNA"/>
</dbReference>
<evidence type="ECO:0000259" key="3">
    <source>
        <dbReference type="SMART" id="SM00563"/>
    </source>
</evidence>
<sequence length="224" mass="23954">MTKVETNLAGQGRIGKLFYAVIRGILVALCRAYFRLSVKGRENIPKTGAFILAPIHRSNIDTPISCAATTRRLRYMGKDSLWKNKTIGSVLSTLGGFPVSRGTADLEALKRCLAVLALGEPLVMFPEGTRQSGDLIQPLFDGAAYLAIKANVPIVPVGIGGTQGVMPKGKKMIYPKKCTMIIGAPIYPPLATTGRTPRTATTELTANLKSALQELFDAAQSAAH</sequence>
<dbReference type="GO" id="GO:0003841">
    <property type="term" value="F:1-acylglycerol-3-phosphate O-acyltransferase activity"/>
    <property type="evidence" value="ECO:0007669"/>
    <property type="project" value="TreeGrafter"/>
</dbReference>
<dbReference type="InterPro" id="IPR002123">
    <property type="entry name" value="Plipid/glycerol_acylTrfase"/>
</dbReference>
<name>A0A6J6AWD2_9ZZZZ</name>
<accession>A0A6J6AWD2</accession>
<dbReference type="SMART" id="SM00563">
    <property type="entry name" value="PlsC"/>
    <property type="match status" value="1"/>
</dbReference>
<gene>
    <name evidence="4" type="ORF">UFOPK1353_00180</name>
</gene>
<protein>
    <submittedName>
        <fullName evidence="4">Unannotated protein</fullName>
    </submittedName>
</protein>
<dbReference type="GO" id="GO:0006654">
    <property type="term" value="P:phosphatidic acid biosynthetic process"/>
    <property type="evidence" value="ECO:0007669"/>
    <property type="project" value="TreeGrafter"/>
</dbReference>
<organism evidence="4">
    <name type="scientific">freshwater metagenome</name>
    <dbReference type="NCBI Taxonomy" id="449393"/>
    <lineage>
        <taxon>unclassified sequences</taxon>
        <taxon>metagenomes</taxon>
        <taxon>ecological metagenomes</taxon>
    </lineage>
</organism>
<keyword evidence="1" id="KW-0808">Transferase</keyword>
<proteinExistence type="predicted"/>
<evidence type="ECO:0000256" key="1">
    <source>
        <dbReference type="ARBA" id="ARBA00022679"/>
    </source>
</evidence>
<evidence type="ECO:0000313" key="4">
    <source>
        <dbReference type="EMBL" id="CAB4530389.1"/>
    </source>
</evidence>